<gene>
    <name evidence="1" type="ORF">PZN02_005432</name>
</gene>
<dbReference type="EMBL" id="CP120374">
    <property type="protein sequence ID" value="WEX90079.1"/>
    <property type="molecule type" value="Genomic_DNA"/>
</dbReference>
<proteinExistence type="predicted"/>
<reference evidence="1 2" key="1">
    <citation type="submission" date="2023-03" db="EMBL/GenBank/DDBJ databases">
        <authorList>
            <person name="Kaur S."/>
            <person name="Espinosa-Saiz D."/>
            <person name="Velazquez E."/>
            <person name="Menendez E."/>
            <person name="diCenzo G.C."/>
        </authorList>
    </citation>
    <scope>NUCLEOTIDE SEQUENCE [LARGE SCALE GENOMIC DNA]</scope>
    <source>
        <strain evidence="1 2">LMG 24692</strain>
    </source>
</reference>
<keyword evidence="2" id="KW-1185">Reference proteome</keyword>
<accession>A0ABY8DGQ4</accession>
<evidence type="ECO:0000313" key="1">
    <source>
        <dbReference type="EMBL" id="WEX90079.1"/>
    </source>
</evidence>
<organism evidence="1 2">
    <name type="scientific">Sinorhizobium garamanticum</name>
    <dbReference type="NCBI Taxonomy" id="680247"/>
    <lineage>
        <taxon>Bacteria</taxon>
        <taxon>Pseudomonadati</taxon>
        <taxon>Pseudomonadota</taxon>
        <taxon>Alphaproteobacteria</taxon>
        <taxon>Hyphomicrobiales</taxon>
        <taxon>Rhizobiaceae</taxon>
        <taxon>Sinorhizobium/Ensifer group</taxon>
        <taxon>Sinorhizobium</taxon>
    </lineage>
</organism>
<protein>
    <submittedName>
        <fullName evidence="1">Uncharacterized protein</fullName>
    </submittedName>
</protein>
<name>A0ABY8DGQ4_9HYPH</name>
<sequence length="51" mass="5607">MTFEIHNISQAVDFNKGLGSLLDTVGDDRPPVITVVSLFFCDENSSNPLRP</sequence>
<dbReference type="Proteomes" id="UP001229355">
    <property type="component" value="Chromosome 2"/>
</dbReference>
<evidence type="ECO:0000313" key="2">
    <source>
        <dbReference type="Proteomes" id="UP001229355"/>
    </source>
</evidence>
<dbReference type="RefSeq" id="WP_280662046.1">
    <property type="nucleotide sequence ID" value="NZ_CP120374.1"/>
</dbReference>